<dbReference type="EMBL" id="JARAOO010000004">
    <property type="protein sequence ID" value="KAJ7970839.1"/>
    <property type="molecule type" value="Genomic_DNA"/>
</dbReference>
<sequence>MQQQQHQNINMDSLPSPSFNSYSSDNLVNIADQVSRDYFGEPNDDGVDDFEFFTFRKASDEVYSDGHGLVFPIFNHDLVMEYEGSERRESRDSRAEDVISLQFSMKKLLIDESDPNPSSSSSWEVDELEAISPGTYCVWTPNSPQASPTRCKKSNSTGSSSSKRWKLLDLLRRSNSDGKDSFIFLARPSSSRTNSLNKKEKKGEKSKEMRSSGIFEANNKLVAGKQKVKGSSIVTGGEHKVSAHEAFYVRNRALKELDKRRSYLPYRRDLVGFRRC</sequence>
<dbReference type="Proteomes" id="UP001163823">
    <property type="component" value="Chromosome 4"/>
</dbReference>
<evidence type="ECO:0000256" key="1">
    <source>
        <dbReference type="SAM" id="MobiDB-lite"/>
    </source>
</evidence>
<feature type="compositionally biased region" description="Basic and acidic residues" evidence="1">
    <location>
        <begin position="197"/>
        <end position="210"/>
    </location>
</feature>
<accession>A0AAD7VBU7</accession>
<dbReference type="KEGG" id="qsa:O6P43_008960"/>
<dbReference type="InterPro" id="IPR012442">
    <property type="entry name" value="DUF1645_plant"/>
</dbReference>
<dbReference type="AlphaFoldDB" id="A0AAD7VBU7"/>
<reference evidence="2" key="1">
    <citation type="journal article" date="2023" name="Science">
        <title>Elucidation of the pathway for biosynthesis of saponin adjuvants from the soapbark tree.</title>
        <authorList>
            <person name="Reed J."/>
            <person name="Orme A."/>
            <person name="El-Demerdash A."/>
            <person name="Owen C."/>
            <person name="Martin L.B.B."/>
            <person name="Misra R.C."/>
            <person name="Kikuchi S."/>
            <person name="Rejzek M."/>
            <person name="Martin A.C."/>
            <person name="Harkess A."/>
            <person name="Leebens-Mack J."/>
            <person name="Louveau T."/>
            <person name="Stephenson M.J."/>
            <person name="Osbourn A."/>
        </authorList>
    </citation>
    <scope>NUCLEOTIDE SEQUENCE</scope>
    <source>
        <strain evidence="2">S10</strain>
    </source>
</reference>
<dbReference type="PANTHER" id="PTHR33095:SF127">
    <property type="entry name" value="OS05G0578100 PROTEIN"/>
    <property type="match status" value="1"/>
</dbReference>
<organism evidence="2 3">
    <name type="scientific">Quillaja saponaria</name>
    <name type="common">Soap bark tree</name>
    <dbReference type="NCBI Taxonomy" id="32244"/>
    <lineage>
        <taxon>Eukaryota</taxon>
        <taxon>Viridiplantae</taxon>
        <taxon>Streptophyta</taxon>
        <taxon>Embryophyta</taxon>
        <taxon>Tracheophyta</taxon>
        <taxon>Spermatophyta</taxon>
        <taxon>Magnoliopsida</taxon>
        <taxon>eudicotyledons</taxon>
        <taxon>Gunneridae</taxon>
        <taxon>Pentapetalae</taxon>
        <taxon>rosids</taxon>
        <taxon>fabids</taxon>
        <taxon>Fabales</taxon>
        <taxon>Quillajaceae</taxon>
        <taxon>Quillaja</taxon>
    </lineage>
</organism>
<keyword evidence="3" id="KW-1185">Reference proteome</keyword>
<name>A0AAD7VBU7_QUISA</name>
<proteinExistence type="predicted"/>
<gene>
    <name evidence="2" type="ORF">O6P43_008960</name>
</gene>
<feature type="region of interest" description="Disordered" evidence="1">
    <location>
        <begin position="142"/>
        <end position="161"/>
    </location>
</feature>
<comment type="caution">
    <text evidence="2">The sequence shown here is derived from an EMBL/GenBank/DDBJ whole genome shotgun (WGS) entry which is preliminary data.</text>
</comment>
<protein>
    <submittedName>
        <fullName evidence="2">DUF1645 family protein</fullName>
    </submittedName>
</protein>
<evidence type="ECO:0000313" key="2">
    <source>
        <dbReference type="EMBL" id="KAJ7970839.1"/>
    </source>
</evidence>
<dbReference type="Pfam" id="PF07816">
    <property type="entry name" value="DUF1645"/>
    <property type="match status" value="1"/>
</dbReference>
<evidence type="ECO:0000313" key="3">
    <source>
        <dbReference type="Proteomes" id="UP001163823"/>
    </source>
</evidence>
<dbReference type="PANTHER" id="PTHR33095">
    <property type="entry name" value="OS07G0619500 PROTEIN"/>
    <property type="match status" value="1"/>
</dbReference>
<feature type="region of interest" description="Disordered" evidence="1">
    <location>
        <begin position="192"/>
        <end position="215"/>
    </location>
</feature>